<accession>A0A5D0HL12</accession>
<evidence type="ECO:0000313" key="2">
    <source>
        <dbReference type="Proteomes" id="UP000323930"/>
    </source>
</evidence>
<dbReference type="SMART" id="SM00855">
    <property type="entry name" value="PGAM"/>
    <property type="match status" value="1"/>
</dbReference>
<dbReference type="PANTHER" id="PTHR47623">
    <property type="entry name" value="OS09G0287300 PROTEIN"/>
    <property type="match status" value="1"/>
</dbReference>
<dbReference type="CDD" id="cd07067">
    <property type="entry name" value="HP_PGM_like"/>
    <property type="match status" value="1"/>
</dbReference>
<dbReference type="InterPro" id="IPR029033">
    <property type="entry name" value="His_PPase_superfam"/>
</dbReference>
<dbReference type="InterPro" id="IPR013078">
    <property type="entry name" value="His_Pase_superF_clade-1"/>
</dbReference>
<dbReference type="Gene3D" id="3.40.50.1240">
    <property type="entry name" value="Phosphoglycerate mutase-like"/>
    <property type="match status" value="1"/>
</dbReference>
<dbReference type="SUPFAM" id="SSF53254">
    <property type="entry name" value="Phosphoglycerate mutase-like"/>
    <property type="match status" value="1"/>
</dbReference>
<keyword evidence="2" id="KW-1185">Reference proteome</keyword>
<comment type="caution">
    <text evidence="1">The sequence shown here is derived from an EMBL/GenBank/DDBJ whole genome shotgun (WGS) entry which is preliminary data.</text>
</comment>
<organism evidence="1 2">
    <name type="scientific">Seonamhaeicola marinus</name>
    <dbReference type="NCBI Taxonomy" id="1912246"/>
    <lineage>
        <taxon>Bacteria</taxon>
        <taxon>Pseudomonadati</taxon>
        <taxon>Bacteroidota</taxon>
        <taxon>Flavobacteriia</taxon>
        <taxon>Flavobacteriales</taxon>
        <taxon>Flavobacteriaceae</taxon>
    </lineage>
</organism>
<proteinExistence type="predicted"/>
<dbReference type="EMBL" id="VSDQ01000718">
    <property type="protein sequence ID" value="TYA72011.1"/>
    <property type="molecule type" value="Genomic_DNA"/>
</dbReference>
<dbReference type="AlphaFoldDB" id="A0A5D0HL12"/>
<reference evidence="1 2" key="1">
    <citation type="submission" date="2019-08" db="EMBL/GenBank/DDBJ databases">
        <title>Seonamhaeicola sediminis sp. nov., isolated from marine sediment.</title>
        <authorList>
            <person name="Cao W.R."/>
        </authorList>
    </citation>
    <scope>NUCLEOTIDE SEQUENCE [LARGE SCALE GENOMIC DNA]</scope>
    <source>
        <strain evidence="1 2">B011</strain>
    </source>
</reference>
<dbReference type="Proteomes" id="UP000323930">
    <property type="component" value="Unassembled WGS sequence"/>
</dbReference>
<dbReference type="PANTHER" id="PTHR47623:SF1">
    <property type="entry name" value="OS09G0287300 PROTEIN"/>
    <property type="match status" value="1"/>
</dbReference>
<name>A0A5D0HL12_9FLAO</name>
<gene>
    <name evidence="1" type="ORF">FUA24_20930</name>
</gene>
<dbReference type="Pfam" id="PF00300">
    <property type="entry name" value="His_Phos_1"/>
    <property type="match status" value="1"/>
</dbReference>
<sequence>MKRLIIIRHAKSSWEFDVIDHERPLKNRGISDAHLVSKHLKQMNLSVDKILSSDAVRTKLTADIFVKNLGLETLDIEFKYKLYDFEGRDLLETVKNCDNTINTLMIFGHNHAITAFVNTYGDKFIDNVPTSGAVILDFNITNWNRLTKGKTEACIFPRDFKV</sequence>
<evidence type="ECO:0000313" key="1">
    <source>
        <dbReference type="EMBL" id="TYA72011.1"/>
    </source>
</evidence>
<protein>
    <submittedName>
        <fullName evidence="1">Histidine phosphatase family protein</fullName>
    </submittedName>
</protein>
<dbReference type="RefSeq" id="WP_148544998.1">
    <property type="nucleotide sequence ID" value="NZ_VSDQ01000718.1"/>
</dbReference>
<dbReference type="OrthoDB" id="9810154at2"/>